<evidence type="ECO:0000256" key="5">
    <source>
        <dbReference type="ARBA" id="ARBA00022801"/>
    </source>
</evidence>
<dbReference type="InterPro" id="IPR024571">
    <property type="entry name" value="ERAP1-like_C_dom"/>
</dbReference>
<evidence type="ECO:0000259" key="14">
    <source>
        <dbReference type="Pfam" id="PF17900"/>
    </source>
</evidence>
<dbReference type="GO" id="GO:0042277">
    <property type="term" value="F:peptide binding"/>
    <property type="evidence" value="ECO:0007669"/>
    <property type="project" value="TreeGrafter"/>
</dbReference>
<feature type="binding site" evidence="9">
    <location>
        <position position="357"/>
    </location>
    <ligand>
        <name>Zn(2+)</name>
        <dbReference type="ChEBI" id="CHEBI:29105"/>
        <note>catalytic</note>
    </ligand>
</feature>
<evidence type="ECO:0000313" key="15">
    <source>
        <dbReference type="EMBL" id="KAH8102858.1"/>
    </source>
</evidence>
<comment type="caution">
    <text evidence="15">The sequence shown here is derived from an EMBL/GenBank/DDBJ whole genome shotgun (WGS) entry which is preliminary data.</text>
</comment>
<evidence type="ECO:0000256" key="11">
    <source>
        <dbReference type="RuleBase" id="RU364040"/>
    </source>
</evidence>
<keyword evidence="5 11" id="KW-0378">Hydrolase</keyword>
<evidence type="ECO:0000313" key="16">
    <source>
        <dbReference type="Proteomes" id="UP000813824"/>
    </source>
</evidence>
<dbReference type="CDD" id="cd09601">
    <property type="entry name" value="M1_APN-Q_like"/>
    <property type="match status" value="1"/>
</dbReference>
<dbReference type="InterPro" id="IPR014782">
    <property type="entry name" value="Peptidase_M1_dom"/>
</dbReference>
<dbReference type="SUPFAM" id="SSF63737">
    <property type="entry name" value="Leukotriene A4 hydrolase N-terminal domain"/>
    <property type="match status" value="1"/>
</dbReference>
<dbReference type="Gene3D" id="2.60.40.1910">
    <property type="match status" value="1"/>
</dbReference>
<dbReference type="Pfam" id="PF11838">
    <property type="entry name" value="ERAP1_C"/>
    <property type="match status" value="1"/>
</dbReference>
<protein>
    <recommendedName>
        <fullName evidence="11">Aminopeptidase</fullName>
        <ecNumber evidence="11">3.4.11.-</ecNumber>
    </recommendedName>
</protein>
<dbReference type="Gene3D" id="2.60.40.1730">
    <property type="entry name" value="tricorn interacting facor f3 domain"/>
    <property type="match status" value="1"/>
</dbReference>
<dbReference type="GO" id="GO:0070006">
    <property type="term" value="F:metalloaminopeptidase activity"/>
    <property type="evidence" value="ECO:0007669"/>
    <property type="project" value="TreeGrafter"/>
</dbReference>
<dbReference type="GO" id="GO:0016020">
    <property type="term" value="C:membrane"/>
    <property type="evidence" value="ECO:0007669"/>
    <property type="project" value="TreeGrafter"/>
</dbReference>
<dbReference type="InterPro" id="IPR042097">
    <property type="entry name" value="Aminopeptidase_N-like_N_sf"/>
</dbReference>
<gene>
    <name evidence="15" type="ORF">BXZ70DRAFT_754203</name>
</gene>
<dbReference type="GO" id="GO:0005737">
    <property type="term" value="C:cytoplasm"/>
    <property type="evidence" value="ECO:0007669"/>
    <property type="project" value="TreeGrafter"/>
</dbReference>
<evidence type="ECO:0000256" key="10">
    <source>
        <dbReference type="PIRSR" id="PIRSR634016-4"/>
    </source>
</evidence>
<dbReference type="Pfam" id="PF01433">
    <property type="entry name" value="Peptidase_M1"/>
    <property type="match status" value="1"/>
</dbReference>
<dbReference type="InterPro" id="IPR050344">
    <property type="entry name" value="Peptidase_M1_aminopeptidases"/>
</dbReference>
<dbReference type="Proteomes" id="UP000813824">
    <property type="component" value="Unassembled WGS sequence"/>
</dbReference>
<evidence type="ECO:0000256" key="6">
    <source>
        <dbReference type="ARBA" id="ARBA00022833"/>
    </source>
</evidence>
<dbReference type="PANTHER" id="PTHR11533:SF174">
    <property type="entry name" value="PUROMYCIN-SENSITIVE AMINOPEPTIDASE-RELATED"/>
    <property type="match status" value="1"/>
</dbReference>
<feature type="binding site" evidence="9">
    <location>
        <position position="334"/>
    </location>
    <ligand>
        <name>Zn(2+)</name>
        <dbReference type="ChEBI" id="CHEBI:29105"/>
        <note>catalytic</note>
    </ligand>
</feature>
<feature type="domain" description="Aminopeptidase N-like N-terminal" evidence="14">
    <location>
        <begin position="15"/>
        <end position="185"/>
    </location>
</feature>
<dbReference type="GO" id="GO:0043171">
    <property type="term" value="P:peptide catabolic process"/>
    <property type="evidence" value="ECO:0007669"/>
    <property type="project" value="TreeGrafter"/>
</dbReference>
<keyword evidence="16" id="KW-1185">Reference proteome</keyword>
<feature type="active site" description="Proton acceptor" evidence="8">
    <location>
        <position position="335"/>
    </location>
</feature>
<keyword evidence="4 9" id="KW-0479">Metal-binding</keyword>
<keyword evidence="3 11" id="KW-0645">Protease</keyword>
<evidence type="ECO:0000256" key="2">
    <source>
        <dbReference type="ARBA" id="ARBA00022438"/>
    </source>
</evidence>
<comment type="similarity">
    <text evidence="1 11">Belongs to the peptidase M1 family.</text>
</comment>
<feature type="domain" description="ERAP1-like C-terminal" evidence="13">
    <location>
        <begin position="558"/>
        <end position="871"/>
    </location>
</feature>
<evidence type="ECO:0000256" key="7">
    <source>
        <dbReference type="ARBA" id="ARBA00023049"/>
    </source>
</evidence>
<dbReference type="FunFam" id="1.10.390.10:FF:000006">
    <property type="entry name" value="Puromycin-sensitive aminopeptidase"/>
    <property type="match status" value="1"/>
</dbReference>
<evidence type="ECO:0000256" key="8">
    <source>
        <dbReference type="PIRSR" id="PIRSR634016-1"/>
    </source>
</evidence>
<dbReference type="PRINTS" id="PR00756">
    <property type="entry name" value="ALADIPTASE"/>
</dbReference>
<dbReference type="Gene3D" id="1.25.50.20">
    <property type="match status" value="1"/>
</dbReference>
<proteinExistence type="inferred from homology"/>
<evidence type="ECO:0000256" key="3">
    <source>
        <dbReference type="ARBA" id="ARBA00022670"/>
    </source>
</evidence>
<dbReference type="InterPro" id="IPR045357">
    <property type="entry name" value="Aminopeptidase_N-like_N"/>
</dbReference>
<feature type="binding site" evidence="9">
    <location>
        <position position="338"/>
    </location>
    <ligand>
        <name>Zn(2+)</name>
        <dbReference type="ChEBI" id="CHEBI:29105"/>
        <note>catalytic</note>
    </ligand>
</feature>
<reference evidence="15" key="1">
    <citation type="journal article" date="2021" name="New Phytol.">
        <title>Evolutionary innovations through gain and loss of genes in the ectomycorrhizal Boletales.</title>
        <authorList>
            <person name="Wu G."/>
            <person name="Miyauchi S."/>
            <person name="Morin E."/>
            <person name="Kuo A."/>
            <person name="Drula E."/>
            <person name="Varga T."/>
            <person name="Kohler A."/>
            <person name="Feng B."/>
            <person name="Cao Y."/>
            <person name="Lipzen A."/>
            <person name="Daum C."/>
            <person name="Hundley H."/>
            <person name="Pangilinan J."/>
            <person name="Johnson J."/>
            <person name="Barry K."/>
            <person name="LaButti K."/>
            <person name="Ng V."/>
            <person name="Ahrendt S."/>
            <person name="Min B."/>
            <person name="Choi I.G."/>
            <person name="Park H."/>
            <person name="Plett J.M."/>
            <person name="Magnuson J."/>
            <person name="Spatafora J.W."/>
            <person name="Nagy L.G."/>
            <person name="Henrissat B."/>
            <person name="Grigoriev I.V."/>
            <person name="Yang Z.L."/>
            <person name="Xu J."/>
            <person name="Martin F.M."/>
        </authorList>
    </citation>
    <scope>NUCLEOTIDE SEQUENCE</scope>
    <source>
        <strain evidence="15">KKN 215</strain>
    </source>
</reference>
<organism evidence="15 16">
    <name type="scientific">Cristinia sonorae</name>
    <dbReference type="NCBI Taxonomy" id="1940300"/>
    <lineage>
        <taxon>Eukaryota</taxon>
        <taxon>Fungi</taxon>
        <taxon>Dikarya</taxon>
        <taxon>Basidiomycota</taxon>
        <taxon>Agaricomycotina</taxon>
        <taxon>Agaricomycetes</taxon>
        <taxon>Agaricomycetidae</taxon>
        <taxon>Agaricales</taxon>
        <taxon>Pleurotineae</taxon>
        <taxon>Stephanosporaceae</taxon>
        <taxon>Cristinia</taxon>
    </lineage>
</organism>
<dbReference type="GO" id="GO:0008270">
    <property type="term" value="F:zinc ion binding"/>
    <property type="evidence" value="ECO:0007669"/>
    <property type="project" value="UniProtKB-UniRule"/>
</dbReference>
<dbReference type="EC" id="3.4.11.-" evidence="11"/>
<comment type="cofactor">
    <cofactor evidence="9 11">
        <name>Zn(2+)</name>
        <dbReference type="ChEBI" id="CHEBI:29105"/>
    </cofactor>
    <text evidence="9 11">Binds 1 zinc ion per subunit.</text>
</comment>
<dbReference type="PANTHER" id="PTHR11533">
    <property type="entry name" value="PROTEASE M1 ZINC METALLOPROTEASE"/>
    <property type="match status" value="1"/>
</dbReference>
<dbReference type="OrthoDB" id="10031169at2759"/>
<dbReference type="InterPro" id="IPR027268">
    <property type="entry name" value="Peptidase_M4/M1_CTD_sf"/>
</dbReference>
<dbReference type="InterPro" id="IPR001930">
    <property type="entry name" value="Peptidase_M1"/>
</dbReference>
<evidence type="ECO:0000259" key="13">
    <source>
        <dbReference type="Pfam" id="PF11838"/>
    </source>
</evidence>
<dbReference type="SUPFAM" id="SSF55486">
    <property type="entry name" value="Metalloproteases ('zincins'), catalytic domain"/>
    <property type="match status" value="1"/>
</dbReference>
<dbReference type="GO" id="GO:0005615">
    <property type="term" value="C:extracellular space"/>
    <property type="evidence" value="ECO:0007669"/>
    <property type="project" value="TreeGrafter"/>
</dbReference>
<keyword evidence="2 11" id="KW-0031">Aminopeptidase</keyword>
<dbReference type="Pfam" id="PF17900">
    <property type="entry name" value="Peptidase_M1_N"/>
    <property type="match status" value="1"/>
</dbReference>
<evidence type="ECO:0000259" key="12">
    <source>
        <dbReference type="Pfam" id="PF01433"/>
    </source>
</evidence>
<sequence>MASDAHRLPTNVVATHYDLTICTDLEKLRFYGSATVHLDVVAETPSIEFHSFGLTLHDLTITSSALTESQSYTGSAVQLNKDNERATVSLASSLPAGSSAQLKLGFEAELTGSMIGYYRSSWKDGDTTKYYALTQFEPTAARRAFPCWDEPALKSTFTVTLISRVGTTSLANMPSISEDMYTPNTAIDVPWLNQKLAELSKKDEKQWKITKFEKTPPMSTYIVAFANGVFEYKESAYKSPLSGKTRVLRVYATSDLINQVQWSLDVKEKIVPLYERVFDIEYPLPKLDTLIAHDFDAGAMENWGLITGRAAAFCVDPKKTSIRVKKQIAGIMSHEVAHMWFGNITTMQWWDYLYLNEGFASLMGEVVILDKVFPEWRVHSVFVSGHLARALKADANPSSHPIEVPCPDANMVNQIFDGLSYSKAASILRMLYQYAGDEKFMRGVSIYLKEHLFGNSVTEDLWKGIQSSTGLDIPHLMDNWVKKIGYPVVTVTEVEGGIQVRQDRFLDSGPVKPEDNETIWTIPLFVLTVSDKGEAIIDRQILLNEREKFIPLDTTKVFKVNTGTVGVYRVLYSDERLVKLAYEAVKHKSVLSLEDRMGLVLDAPAIAKAGLIQTSSALALIDAFRNETEFVVWTSIGETLSELTSVWGENDKVVELLRGFTRPLYAHLVERLGYNPVNGESVDDRELRINAITMAANAGEPGVIKELLARFAQFVESGDIDSDLERIIFKIAVENGGRAEFDKLRTAASNPTNPSQAISAILALGATRDEKLAAELFDTILDETRDQDVAYLLMGVASNSKFRVYGVKRFQENYDALEKRFDGNWTLQTIIRAVHSTVSTRESYTSVSEFFKTKDTSKYKMVLNQTLDAISAKASWVERSTNDILGWLETKGAKL</sequence>
<keyword evidence="6 9" id="KW-0862">Zinc</keyword>
<evidence type="ECO:0000256" key="1">
    <source>
        <dbReference type="ARBA" id="ARBA00010136"/>
    </source>
</evidence>
<keyword evidence="7 11" id="KW-0482">Metalloprotease</keyword>
<dbReference type="InterPro" id="IPR034016">
    <property type="entry name" value="M1_APN-typ"/>
</dbReference>
<evidence type="ECO:0000256" key="9">
    <source>
        <dbReference type="PIRSR" id="PIRSR634016-3"/>
    </source>
</evidence>
<dbReference type="GO" id="GO:0006508">
    <property type="term" value="P:proteolysis"/>
    <property type="evidence" value="ECO:0007669"/>
    <property type="project" value="UniProtKB-KW"/>
</dbReference>
<dbReference type="AlphaFoldDB" id="A0A8K0UUE2"/>
<name>A0A8K0UUE2_9AGAR</name>
<evidence type="ECO:0000256" key="4">
    <source>
        <dbReference type="ARBA" id="ARBA00022723"/>
    </source>
</evidence>
<accession>A0A8K0UUE2</accession>
<dbReference type="Gene3D" id="1.10.390.10">
    <property type="entry name" value="Neutral Protease Domain 2"/>
    <property type="match status" value="1"/>
</dbReference>
<feature type="domain" description="Peptidase M1 membrane alanine aminopeptidase" evidence="12">
    <location>
        <begin position="262"/>
        <end position="480"/>
    </location>
</feature>
<feature type="site" description="Transition state stabilizer" evidence="10">
    <location>
        <position position="421"/>
    </location>
</feature>
<dbReference type="EMBL" id="JAEVFJ010000008">
    <property type="protein sequence ID" value="KAH8102858.1"/>
    <property type="molecule type" value="Genomic_DNA"/>
</dbReference>